<dbReference type="Pfam" id="PF00126">
    <property type="entry name" value="HTH_1"/>
    <property type="match status" value="1"/>
</dbReference>
<proteinExistence type="inferred from homology"/>
<dbReference type="PANTHER" id="PTHR30346:SF29">
    <property type="entry name" value="LYSR SUBSTRATE-BINDING"/>
    <property type="match status" value="1"/>
</dbReference>
<dbReference type="GO" id="GO:0032993">
    <property type="term" value="C:protein-DNA complex"/>
    <property type="evidence" value="ECO:0007669"/>
    <property type="project" value="TreeGrafter"/>
</dbReference>
<dbReference type="InterPro" id="IPR000847">
    <property type="entry name" value="LysR_HTH_N"/>
</dbReference>
<keyword evidence="4" id="KW-0804">Transcription</keyword>
<dbReference type="Pfam" id="PF03466">
    <property type="entry name" value="LysR_substrate"/>
    <property type="match status" value="1"/>
</dbReference>
<dbReference type="Gene3D" id="1.10.10.10">
    <property type="entry name" value="Winged helix-like DNA-binding domain superfamily/Winged helix DNA-binding domain"/>
    <property type="match status" value="1"/>
</dbReference>
<dbReference type="CDD" id="cd08423">
    <property type="entry name" value="PBP2_LTTR_like_6"/>
    <property type="match status" value="1"/>
</dbReference>
<evidence type="ECO:0000259" key="6">
    <source>
        <dbReference type="PROSITE" id="PS50931"/>
    </source>
</evidence>
<gene>
    <name evidence="7" type="ORF">AVDCRST_MAG65-1984</name>
</gene>
<comment type="similarity">
    <text evidence="1">Belongs to the LysR transcriptional regulatory family.</text>
</comment>
<accession>A0A6J4SAE6</accession>
<dbReference type="PANTHER" id="PTHR30346">
    <property type="entry name" value="TRANSCRIPTIONAL DUAL REGULATOR HCAR-RELATED"/>
    <property type="match status" value="1"/>
</dbReference>
<dbReference type="AlphaFoldDB" id="A0A6J4SAE6"/>
<dbReference type="GO" id="GO:0003700">
    <property type="term" value="F:DNA-binding transcription factor activity"/>
    <property type="evidence" value="ECO:0007669"/>
    <property type="project" value="InterPro"/>
</dbReference>
<evidence type="ECO:0000313" key="7">
    <source>
        <dbReference type="EMBL" id="CAA9490345.1"/>
    </source>
</evidence>
<reference evidence="7" key="1">
    <citation type="submission" date="2020-02" db="EMBL/GenBank/DDBJ databases">
        <authorList>
            <person name="Meier V. D."/>
        </authorList>
    </citation>
    <scope>NUCLEOTIDE SEQUENCE</scope>
    <source>
        <strain evidence="7">AVDCRST_MAG65</strain>
    </source>
</reference>
<dbReference type="InterPro" id="IPR036388">
    <property type="entry name" value="WH-like_DNA-bd_sf"/>
</dbReference>
<keyword evidence="2" id="KW-0805">Transcription regulation</keyword>
<dbReference type="Gene3D" id="3.40.190.290">
    <property type="match status" value="1"/>
</dbReference>
<protein>
    <submittedName>
        <fullName evidence="7">Transcriptional regulator, LysR family</fullName>
    </submittedName>
</protein>
<dbReference type="GO" id="GO:0003677">
    <property type="term" value="F:DNA binding"/>
    <property type="evidence" value="ECO:0007669"/>
    <property type="project" value="UniProtKB-KW"/>
</dbReference>
<dbReference type="PRINTS" id="PR00039">
    <property type="entry name" value="HTHLYSR"/>
</dbReference>
<evidence type="ECO:0000256" key="5">
    <source>
        <dbReference type="SAM" id="MobiDB-lite"/>
    </source>
</evidence>
<dbReference type="InterPro" id="IPR036390">
    <property type="entry name" value="WH_DNA-bd_sf"/>
</dbReference>
<evidence type="ECO:0000256" key="2">
    <source>
        <dbReference type="ARBA" id="ARBA00023015"/>
    </source>
</evidence>
<dbReference type="PROSITE" id="PS50931">
    <property type="entry name" value="HTH_LYSR"/>
    <property type="match status" value="1"/>
</dbReference>
<evidence type="ECO:0000256" key="4">
    <source>
        <dbReference type="ARBA" id="ARBA00023163"/>
    </source>
</evidence>
<feature type="region of interest" description="Disordered" evidence="5">
    <location>
        <begin position="299"/>
        <end position="319"/>
    </location>
</feature>
<sequence>MLNVGRLRVLKEVATHGSLTGAAQALSFSQPAISNQISKLEQETGTRLIERGPRGVRLTGAGELLVRHAESVLSRLAQAEAELEEHLEVRRGRLRLGAFPTAFVDLVARALVTFKADHPDVDVSLEEIWVESAVDRLEDGDLDLALVFQYDLSNLLPNQHPSVHLLDDEMYLVVGRGHRLAHAREVALEDLRDEPWLEYTQGGPASRVLRHAFYSAGIEPRVVLEIDDLLAIQGLVVAGVGHTIVAGLALPALRPELVVRSLGDQLPTRQVFAMWPTSGLSPAATAMLEVLKEASRPLQDQVRAGSDVSPAGAAAPPEA</sequence>
<evidence type="ECO:0000256" key="3">
    <source>
        <dbReference type="ARBA" id="ARBA00023125"/>
    </source>
</evidence>
<dbReference type="SUPFAM" id="SSF46785">
    <property type="entry name" value="Winged helix' DNA-binding domain"/>
    <property type="match status" value="1"/>
</dbReference>
<dbReference type="SUPFAM" id="SSF53850">
    <property type="entry name" value="Periplasmic binding protein-like II"/>
    <property type="match status" value="1"/>
</dbReference>
<dbReference type="FunFam" id="1.10.10.10:FF:000001">
    <property type="entry name" value="LysR family transcriptional regulator"/>
    <property type="match status" value="1"/>
</dbReference>
<dbReference type="InterPro" id="IPR005119">
    <property type="entry name" value="LysR_subst-bd"/>
</dbReference>
<keyword evidence="3" id="KW-0238">DNA-binding</keyword>
<evidence type="ECO:0000256" key="1">
    <source>
        <dbReference type="ARBA" id="ARBA00009437"/>
    </source>
</evidence>
<name>A0A6J4SAE6_9ACTN</name>
<organism evidence="7">
    <name type="scientific">uncultured Solirubrobacteraceae bacterium</name>
    <dbReference type="NCBI Taxonomy" id="1162706"/>
    <lineage>
        <taxon>Bacteria</taxon>
        <taxon>Bacillati</taxon>
        <taxon>Actinomycetota</taxon>
        <taxon>Thermoleophilia</taxon>
        <taxon>Solirubrobacterales</taxon>
        <taxon>Solirubrobacteraceae</taxon>
        <taxon>environmental samples</taxon>
    </lineage>
</organism>
<dbReference type="EMBL" id="CADCVL010000353">
    <property type="protein sequence ID" value="CAA9490345.1"/>
    <property type="molecule type" value="Genomic_DNA"/>
</dbReference>
<feature type="domain" description="HTH lysR-type" evidence="6">
    <location>
        <begin position="2"/>
        <end position="59"/>
    </location>
</feature>